<dbReference type="Pfam" id="PF02464">
    <property type="entry name" value="CinA"/>
    <property type="match status" value="1"/>
</dbReference>
<feature type="domain" description="CinA C-terminal" evidence="1">
    <location>
        <begin position="4"/>
        <end position="152"/>
    </location>
</feature>
<dbReference type="NCBIfam" id="TIGR00199">
    <property type="entry name" value="PncC_domain"/>
    <property type="match status" value="1"/>
</dbReference>
<dbReference type="InterPro" id="IPR008136">
    <property type="entry name" value="CinA_C"/>
</dbReference>
<dbReference type="InterPro" id="IPR036653">
    <property type="entry name" value="CinA-like_C"/>
</dbReference>
<keyword evidence="3" id="KW-1185">Reference proteome</keyword>
<evidence type="ECO:0000313" key="2">
    <source>
        <dbReference type="EMBL" id="NYG08079.1"/>
    </source>
</evidence>
<dbReference type="EMBL" id="JACCAB010000001">
    <property type="protein sequence ID" value="NYG08079.1"/>
    <property type="molecule type" value="Genomic_DNA"/>
</dbReference>
<dbReference type="SUPFAM" id="SSF142433">
    <property type="entry name" value="CinA-like"/>
    <property type="match status" value="1"/>
</dbReference>
<evidence type="ECO:0000313" key="3">
    <source>
        <dbReference type="Proteomes" id="UP000573599"/>
    </source>
</evidence>
<reference evidence="2 3" key="1">
    <citation type="submission" date="2020-07" db="EMBL/GenBank/DDBJ databases">
        <title>Sequencing the genomes of 1000 actinobacteria strains.</title>
        <authorList>
            <person name="Klenk H.-P."/>
        </authorList>
    </citation>
    <scope>NUCLEOTIDE SEQUENCE [LARGE SCALE GENOMIC DNA]</scope>
    <source>
        <strain evidence="2 3">DSM 23987</strain>
    </source>
</reference>
<dbReference type="Proteomes" id="UP000573599">
    <property type="component" value="Unassembled WGS sequence"/>
</dbReference>
<protein>
    <submittedName>
        <fullName evidence="2">Nicotinamide-nucleotide amidase</fullName>
        <ecNumber evidence="2">3.5.1.42</ecNumber>
    </submittedName>
</protein>
<dbReference type="AlphaFoldDB" id="A0A852WH29"/>
<accession>A0A852WH29</accession>
<gene>
    <name evidence="2" type="ORF">BJ986_002566</name>
</gene>
<dbReference type="Gene3D" id="3.90.950.20">
    <property type="entry name" value="CinA-like"/>
    <property type="match status" value="1"/>
</dbReference>
<dbReference type="GO" id="GO:0019159">
    <property type="term" value="F:nicotinamide-nucleotide amidase activity"/>
    <property type="evidence" value="ECO:0007669"/>
    <property type="project" value="UniProtKB-EC"/>
</dbReference>
<organism evidence="2 3">
    <name type="scientific">Pedococcus badiiscoriae</name>
    <dbReference type="NCBI Taxonomy" id="642776"/>
    <lineage>
        <taxon>Bacteria</taxon>
        <taxon>Bacillati</taxon>
        <taxon>Actinomycetota</taxon>
        <taxon>Actinomycetes</taxon>
        <taxon>Micrococcales</taxon>
        <taxon>Intrasporangiaceae</taxon>
        <taxon>Pedococcus</taxon>
    </lineage>
</organism>
<comment type="caution">
    <text evidence="2">The sequence shown here is derived from an EMBL/GenBank/DDBJ whole genome shotgun (WGS) entry which is preliminary data.</text>
</comment>
<sequence length="164" mass="16238">MSTAGEVVAALVSGGHSIATAESLTGGLVCAELTAVPGASAVVRGAVVAYATELKARVLDVDADLLAAGGAVQAEVARQMATGVCRVVGSDLGVATTGVAGPDPQDGHPVGTVFVAAAFDGQVAVRELALSGDRASIRCQTVEHALALVLELLRGAEDSHAVNR</sequence>
<evidence type="ECO:0000259" key="1">
    <source>
        <dbReference type="Pfam" id="PF02464"/>
    </source>
</evidence>
<dbReference type="RefSeq" id="WP_179422333.1">
    <property type="nucleotide sequence ID" value="NZ_JACCAB010000001.1"/>
</dbReference>
<keyword evidence="2" id="KW-0378">Hydrolase</keyword>
<dbReference type="EC" id="3.5.1.42" evidence="2"/>
<proteinExistence type="predicted"/>
<name>A0A852WH29_9MICO</name>